<dbReference type="PANTHER" id="PTHR44137">
    <property type="entry name" value="BNAC03G44070D PROTEIN"/>
    <property type="match status" value="1"/>
</dbReference>
<dbReference type="InterPro" id="IPR018253">
    <property type="entry name" value="DnaJ_domain_CS"/>
</dbReference>
<dbReference type="InterPro" id="IPR036869">
    <property type="entry name" value="J_dom_sf"/>
</dbReference>
<protein>
    <submittedName>
        <fullName evidence="4">DnaJ subfamily B member 14</fullName>
    </submittedName>
</protein>
<dbReference type="InterPro" id="IPR024593">
    <property type="entry name" value="DUF3444"/>
</dbReference>
<feature type="coiled-coil region" evidence="1">
    <location>
        <begin position="311"/>
        <end position="341"/>
    </location>
</feature>
<proteinExistence type="predicted"/>
<organism evidence="4">
    <name type="scientific">Anthurium amnicola</name>
    <dbReference type="NCBI Taxonomy" id="1678845"/>
    <lineage>
        <taxon>Eukaryota</taxon>
        <taxon>Viridiplantae</taxon>
        <taxon>Streptophyta</taxon>
        <taxon>Embryophyta</taxon>
        <taxon>Tracheophyta</taxon>
        <taxon>Spermatophyta</taxon>
        <taxon>Magnoliopsida</taxon>
        <taxon>Liliopsida</taxon>
        <taxon>Araceae</taxon>
        <taxon>Pothoideae</taxon>
        <taxon>Potheae</taxon>
        <taxon>Anthurium</taxon>
    </lineage>
</organism>
<name>A0A1D1YGL1_9ARAE</name>
<dbReference type="Pfam" id="PF23551">
    <property type="entry name" value="Zn_ribbon_20"/>
    <property type="match status" value="1"/>
</dbReference>
<dbReference type="AlphaFoldDB" id="A0A1D1YGL1"/>
<dbReference type="InterPro" id="IPR001623">
    <property type="entry name" value="DnaJ_domain"/>
</dbReference>
<gene>
    <name evidence="4" type="primary">Dnajb14_0</name>
    <name evidence="4" type="ORF">g.69057</name>
</gene>
<feature type="region of interest" description="Disordered" evidence="2">
    <location>
        <begin position="481"/>
        <end position="505"/>
    </location>
</feature>
<evidence type="ECO:0000313" key="4">
    <source>
        <dbReference type="EMBL" id="JAT53775.1"/>
    </source>
</evidence>
<dbReference type="SMART" id="SM00271">
    <property type="entry name" value="DnaJ"/>
    <property type="match status" value="1"/>
</dbReference>
<dbReference type="PANTHER" id="PTHR44137:SF32">
    <property type="entry name" value="DNAJ HEAT SHOCK AMINO-TERMINAL DOMAIN PROTEIN"/>
    <property type="match status" value="1"/>
</dbReference>
<dbReference type="CDD" id="cd06257">
    <property type="entry name" value="DnaJ"/>
    <property type="match status" value="1"/>
</dbReference>
<dbReference type="Pfam" id="PF00226">
    <property type="entry name" value="DnaJ"/>
    <property type="match status" value="1"/>
</dbReference>
<sequence length="800" mass="89400">MECNRDEALRSREIAESKFTAKDIDGAKKFALKAQSLYPGLDGISQMVATLDVYLSAQSLVNGEKDWYSILSVNVSADDEMVKKQYRKLALMLHPDKNKSIGAEGAFKLISEAWSVLSDKTRRMAYDKKRNVKGHQQRAAHTKRDPSCAHSTNGFFNFANSAASRPKIQKSTSRAAPSAVPHPNTFWTVCNRCKMQYEYLRVYLNHNLLCPTCHEPFLAVEIPIPTNGPNTANPWATQQCQQTLLNHNNTSKNTYGPGKSASAIPGMRPNGFQHGSNCDSYNNPNFQWGAFSRTAGAASAAASFSAATQTVNMVHQTYEKVRKERKEAEAAAKKLEAWQRKTHVSAKSTGAEFSGNPNAGFTNNALKRVCPNIPKEDRPVKKRSIGDDGGSDYMGGECEEKTIAGNANKVSDSHIGLFEIEGAGAFAADSGKVRSTTRKSGALSRELSHVNIRNMLMHKAKVVVRKKLEELNSAATVKLAEKDKAKQKQKQKENNNGREKSEMHADACDVNKMDASGNKEVPDKMETPNTPHVEANGVIRQPISMDVPDPDFHDFDMDRSERCFEADQVWATYDDEDGMPRLYVMIQKVSSLKPFKVRLSFLNSKGTTEFGQLNWIASGFAKTCGDFRIGSHEIRDTVNIFSHQVRWENGLRGAIRWEKGLRGTVRIVPRKHDIWALYRNWSPDWNENTPDEVIYKYDMVEVLEDYTEEGLRVIPLVKVAGFKAVFHPHVDPNEARRIPREEMFRFSHQVPCYMLTGEEAKNAPKGCCELDPAATPLELLQVITEAEEQVAETVEQPSAT</sequence>
<evidence type="ECO:0000256" key="1">
    <source>
        <dbReference type="SAM" id="Coils"/>
    </source>
</evidence>
<accession>A0A1D1YGL1</accession>
<reference evidence="4" key="1">
    <citation type="submission" date="2015-07" db="EMBL/GenBank/DDBJ databases">
        <title>Transcriptome Assembly of Anthurium amnicola.</title>
        <authorList>
            <person name="Suzuki J."/>
        </authorList>
    </citation>
    <scope>NUCLEOTIDE SEQUENCE</scope>
</reference>
<dbReference type="SUPFAM" id="SSF46565">
    <property type="entry name" value="Chaperone J-domain"/>
    <property type="match status" value="1"/>
</dbReference>
<keyword evidence="1" id="KW-0175">Coiled coil</keyword>
<evidence type="ECO:0000256" key="2">
    <source>
        <dbReference type="SAM" id="MobiDB-lite"/>
    </source>
</evidence>
<dbReference type="Gene3D" id="1.10.287.110">
    <property type="entry name" value="DnaJ domain"/>
    <property type="match status" value="1"/>
</dbReference>
<feature type="domain" description="J" evidence="3">
    <location>
        <begin position="66"/>
        <end position="130"/>
    </location>
</feature>
<dbReference type="GO" id="GO:0005783">
    <property type="term" value="C:endoplasmic reticulum"/>
    <property type="evidence" value="ECO:0007669"/>
    <property type="project" value="UniProtKB-ARBA"/>
</dbReference>
<feature type="region of interest" description="Disordered" evidence="2">
    <location>
        <begin position="374"/>
        <end position="393"/>
    </location>
</feature>
<dbReference type="PROSITE" id="PS00636">
    <property type="entry name" value="DNAJ_1"/>
    <property type="match status" value="1"/>
</dbReference>
<dbReference type="InterPro" id="IPR056988">
    <property type="entry name" value="Zn_ribbon_pln"/>
</dbReference>
<dbReference type="Pfam" id="PF11926">
    <property type="entry name" value="DUF3444"/>
    <property type="match status" value="1"/>
</dbReference>
<dbReference type="PROSITE" id="PS50076">
    <property type="entry name" value="DNAJ_2"/>
    <property type="match status" value="1"/>
</dbReference>
<evidence type="ECO:0000259" key="3">
    <source>
        <dbReference type="PROSITE" id="PS50076"/>
    </source>
</evidence>
<dbReference type="PRINTS" id="PR00625">
    <property type="entry name" value="JDOMAIN"/>
</dbReference>
<dbReference type="EMBL" id="GDJX01014161">
    <property type="protein sequence ID" value="JAT53775.1"/>
    <property type="molecule type" value="Transcribed_RNA"/>
</dbReference>